<feature type="signal peptide" evidence="1">
    <location>
        <begin position="1"/>
        <end position="21"/>
    </location>
</feature>
<keyword evidence="3" id="KW-1185">Reference proteome</keyword>
<organism evidence="2 3">
    <name type="scientific">Hypsibius exemplaris</name>
    <name type="common">Freshwater tardigrade</name>
    <dbReference type="NCBI Taxonomy" id="2072580"/>
    <lineage>
        <taxon>Eukaryota</taxon>
        <taxon>Metazoa</taxon>
        <taxon>Ecdysozoa</taxon>
        <taxon>Tardigrada</taxon>
        <taxon>Eutardigrada</taxon>
        <taxon>Parachela</taxon>
        <taxon>Hypsibioidea</taxon>
        <taxon>Hypsibiidae</taxon>
        <taxon>Hypsibius</taxon>
    </lineage>
</organism>
<gene>
    <name evidence="2" type="ORF">BV898_10878</name>
</gene>
<dbReference type="AlphaFoldDB" id="A0A1W0WIH2"/>
<evidence type="ECO:0000256" key="1">
    <source>
        <dbReference type="SAM" id="SignalP"/>
    </source>
</evidence>
<keyword evidence="1" id="KW-0732">Signal</keyword>
<name>A0A1W0WIH2_HYPEX</name>
<evidence type="ECO:0000313" key="2">
    <source>
        <dbReference type="EMBL" id="OQV14977.1"/>
    </source>
</evidence>
<reference evidence="3" key="1">
    <citation type="submission" date="2017-01" db="EMBL/GenBank/DDBJ databases">
        <title>Comparative genomics of anhydrobiosis in the tardigrade Hypsibius dujardini.</title>
        <authorList>
            <person name="Yoshida Y."/>
            <person name="Koutsovoulos G."/>
            <person name="Laetsch D."/>
            <person name="Stevens L."/>
            <person name="Kumar S."/>
            <person name="Horikawa D."/>
            <person name="Ishino K."/>
            <person name="Komine S."/>
            <person name="Tomita M."/>
            <person name="Blaxter M."/>
            <person name="Arakawa K."/>
        </authorList>
    </citation>
    <scope>NUCLEOTIDE SEQUENCE [LARGE SCALE GENOMIC DNA]</scope>
    <source>
        <strain evidence="3">Z151</strain>
    </source>
</reference>
<accession>A0A1W0WIH2</accession>
<proteinExistence type="predicted"/>
<feature type="chain" id="PRO_5012235589" evidence="1">
    <location>
        <begin position="22"/>
        <end position="331"/>
    </location>
</feature>
<comment type="caution">
    <text evidence="2">The sequence shown here is derived from an EMBL/GenBank/DDBJ whole genome shotgun (WGS) entry which is preliminary data.</text>
</comment>
<dbReference type="EMBL" id="MTYJ01000096">
    <property type="protein sequence ID" value="OQV14977.1"/>
    <property type="molecule type" value="Genomic_DNA"/>
</dbReference>
<evidence type="ECO:0000313" key="3">
    <source>
        <dbReference type="Proteomes" id="UP000192578"/>
    </source>
</evidence>
<dbReference type="OrthoDB" id="10631334at2759"/>
<sequence length="331" mass="35978">MSSSLMLSSLVGLVLIVGTLATSSFIADKKSHEGIQRSCDLEKGTVCIPTACSNNVCSLFKDAVCVPDRCGCEARFFNWIAKESIYSDVSKMCSSANFVLNFLNFTTIHANDSAAFANEEGQYVVRKFFKEFNLLVTEILKDIADYLKTVSEATPTQENINKLKDIIRTLNLRSKAKELADGEVQERINWKGVISGLAHAGVSALSDEDAEIKAVQERSFWTKAIGAAFKIGKELLSDEDAAAAAADLEVKSFLSTLGKVAKGAFKIAQAVLLDEDATTPSKVGKQFAVDFKTLQDVLSTKPKGLYYDEIKSGKVAISDKDAQKKLMLVIA</sequence>
<protein>
    <submittedName>
        <fullName evidence="2">Uncharacterized protein</fullName>
    </submittedName>
</protein>
<dbReference type="Proteomes" id="UP000192578">
    <property type="component" value="Unassembled WGS sequence"/>
</dbReference>